<dbReference type="GO" id="GO:0031460">
    <property type="term" value="P:glycine betaine transport"/>
    <property type="evidence" value="ECO:0007669"/>
    <property type="project" value="TreeGrafter"/>
</dbReference>
<evidence type="ECO:0000256" key="4">
    <source>
        <dbReference type="ARBA" id="ARBA00022989"/>
    </source>
</evidence>
<name>A0A3D9L8Z4_MARFU</name>
<feature type="transmembrane region" description="Helical" evidence="8">
    <location>
        <begin position="147"/>
        <end position="168"/>
    </location>
</feature>
<proteinExistence type="inferred from homology"/>
<keyword evidence="5 8" id="KW-0472">Membrane</keyword>
<evidence type="ECO:0000256" key="7">
    <source>
        <dbReference type="ARBA" id="ARBA00035652"/>
    </source>
</evidence>
<feature type="transmembrane region" description="Helical" evidence="8">
    <location>
        <begin position="207"/>
        <end position="226"/>
    </location>
</feature>
<evidence type="ECO:0000256" key="8">
    <source>
        <dbReference type="RuleBase" id="RU363032"/>
    </source>
</evidence>
<dbReference type="PANTHER" id="PTHR30177">
    <property type="entry name" value="GLYCINE BETAINE/L-PROLINE TRANSPORT SYSTEM PERMEASE PROTEIN PROW"/>
    <property type="match status" value="1"/>
</dbReference>
<dbReference type="Proteomes" id="UP000256779">
    <property type="component" value="Unassembled WGS sequence"/>
</dbReference>
<gene>
    <name evidence="10" type="ORF">C7460_102178</name>
</gene>
<comment type="caution">
    <text evidence="10">The sequence shown here is derived from an EMBL/GenBank/DDBJ whole genome shotgun (WGS) entry which is preliminary data.</text>
</comment>
<dbReference type="RefSeq" id="WP_115866687.1">
    <property type="nucleotide sequence ID" value="NZ_QREG01000002.1"/>
</dbReference>
<dbReference type="PROSITE" id="PS50928">
    <property type="entry name" value="ABC_TM1"/>
    <property type="match status" value="1"/>
</dbReference>
<reference evidence="10 11" key="1">
    <citation type="submission" date="2018-07" db="EMBL/GenBank/DDBJ databases">
        <title>Genomic Encyclopedia of Type Strains, Phase IV (KMG-IV): sequencing the most valuable type-strain genomes for metagenomic binning, comparative biology and taxonomic classification.</title>
        <authorList>
            <person name="Goeker M."/>
        </authorList>
    </citation>
    <scope>NUCLEOTIDE SEQUENCE [LARGE SCALE GENOMIC DNA]</scope>
    <source>
        <strain evidence="10 11">DSM 4134</strain>
    </source>
</reference>
<comment type="subcellular location">
    <subcellularLocation>
        <location evidence="1 8">Cell membrane</location>
        <topology evidence="1 8">Multi-pass membrane protein</topology>
    </subcellularLocation>
</comment>
<feature type="transmembrane region" description="Helical" evidence="8">
    <location>
        <begin position="83"/>
        <end position="103"/>
    </location>
</feature>
<dbReference type="Pfam" id="PF00528">
    <property type="entry name" value="BPD_transp_1"/>
    <property type="match status" value="1"/>
</dbReference>
<dbReference type="SUPFAM" id="SSF53850">
    <property type="entry name" value="Periplasmic binding protein-like II"/>
    <property type="match status" value="2"/>
</dbReference>
<dbReference type="FunFam" id="1.10.3720.10:FF:000001">
    <property type="entry name" value="Glycine betaine ABC transporter, permease"/>
    <property type="match status" value="1"/>
</dbReference>
<feature type="domain" description="ABC transmembrane type-1" evidence="9">
    <location>
        <begin position="18"/>
        <end position="197"/>
    </location>
</feature>
<evidence type="ECO:0000256" key="5">
    <source>
        <dbReference type="ARBA" id="ARBA00023136"/>
    </source>
</evidence>
<organism evidence="10 11">
    <name type="scientific">Marinoscillum furvescens DSM 4134</name>
    <dbReference type="NCBI Taxonomy" id="1122208"/>
    <lineage>
        <taxon>Bacteria</taxon>
        <taxon>Pseudomonadati</taxon>
        <taxon>Bacteroidota</taxon>
        <taxon>Cytophagia</taxon>
        <taxon>Cytophagales</taxon>
        <taxon>Reichenbachiellaceae</taxon>
        <taxon>Marinoscillum</taxon>
    </lineage>
</organism>
<dbReference type="InterPro" id="IPR000515">
    <property type="entry name" value="MetI-like"/>
</dbReference>
<sequence length="514" mass="56645">MSTWQYIVDHREEILLQTEEHLLITLTAIALATAVGVSLGILITRKPWMAKGILGLVGIIQTIPSLALLGFMLPLLGIGTLPAVVALFLYALLPIVSNTYIGITNISKPAVEAAIGMGMTRSQILRYVELPLALPTILTGIKTATVINVGVATLCAFIGAGGLGQLIFRGISLNNTPMILAGAIPASFLAISLDAFLGLVQRHYKSKMLWIGLFVVAAIWLAVSLWPERSPTSSLTAGFNSEFIERADGFVRLDSTYNLPLTIKEMEIGLMYQALHEGKVDVIDGFSTDGRIKAYDLKLLKDDQQYFPPYEAAPIVNNATLTLHPQLRQVINMLKITNDEMVELNYEVDQNKTDLQTAAFDFLQSKGLQAHKGAGHSDSPHIVIGSKAFTENYLMAHLFAQLIEGNTNLQTKLILGFGGTKIIFEALKAKEIDMYVEYTGTGLLVLLDEKYTPDATPSETYQRVKKGFQHQYNITWMEPIGFNNTFALMMRRNMADSLNIHTISDLSDHLHHIK</sequence>
<dbReference type="GO" id="GO:0003779">
    <property type="term" value="F:actin binding"/>
    <property type="evidence" value="ECO:0007669"/>
    <property type="project" value="InterPro"/>
</dbReference>
<keyword evidence="2 8" id="KW-0813">Transport</keyword>
<protein>
    <submittedName>
        <fullName evidence="10">Osmoprotectant transport system permease protein</fullName>
    </submittedName>
</protein>
<evidence type="ECO:0000313" key="10">
    <source>
        <dbReference type="EMBL" id="REE02154.1"/>
    </source>
</evidence>
<dbReference type="Gene3D" id="3.40.190.10">
    <property type="entry name" value="Periplasmic binding protein-like II"/>
    <property type="match status" value="2"/>
</dbReference>
<feature type="transmembrane region" description="Helical" evidence="8">
    <location>
        <begin position="54"/>
        <end position="77"/>
    </location>
</feature>
<evidence type="ECO:0000256" key="6">
    <source>
        <dbReference type="ARBA" id="ARBA00035642"/>
    </source>
</evidence>
<evidence type="ECO:0000256" key="1">
    <source>
        <dbReference type="ARBA" id="ARBA00004651"/>
    </source>
</evidence>
<dbReference type="SUPFAM" id="SSF161098">
    <property type="entry name" value="MetI-like"/>
    <property type="match status" value="1"/>
</dbReference>
<comment type="similarity">
    <text evidence="6">In the C-terminal section; belongs to the OsmX family.</text>
</comment>
<dbReference type="EMBL" id="QREG01000002">
    <property type="protein sequence ID" value="REE02154.1"/>
    <property type="molecule type" value="Genomic_DNA"/>
</dbReference>
<feature type="transmembrane region" description="Helical" evidence="8">
    <location>
        <begin position="22"/>
        <end position="42"/>
    </location>
</feature>
<dbReference type="Gene3D" id="1.10.3720.10">
    <property type="entry name" value="MetI-like"/>
    <property type="match status" value="1"/>
</dbReference>
<feature type="transmembrane region" description="Helical" evidence="8">
    <location>
        <begin position="180"/>
        <end position="201"/>
    </location>
</feature>
<keyword evidence="4 8" id="KW-1133">Transmembrane helix</keyword>
<comment type="similarity">
    <text evidence="8">Belongs to the binding-protein-dependent transport system permease family.</text>
</comment>
<evidence type="ECO:0000256" key="2">
    <source>
        <dbReference type="ARBA" id="ARBA00022448"/>
    </source>
</evidence>
<dbReference type="GO" id="GO:0022857">
    <property type="term" value="F:transmembrane transporter activity"/>
    <property type="evidence" value="ECO:0007669"/>
    <property type="project" value="InterPro"/>
</dbReference>
<dbReference type="InterPro" id="IPR035906">
    <property type="entry name" value="MetI-like_sf"/>
</dbReference>
<keyword evidence="11" id="KW-1185">Reference proteome</keyword>
<dbReference type="OrthoDB" id="9801163at2"/>
<dbReference type="InterPro" id="IPR027310">
    <property type="entry name" value="Profilin_CS"/>
</dbReference>
<dbReference type="PROSITE" id="PS00414">
    <property type="entry name" value="PROFILIN"/>
    <property type="match status" value="1"/>
</dbReference>
<dbReference type="Pfam" id="PF04069">
    <property type="entry name" value="OpuAC"/>
    <property type="match status" value="2"/>
</dbReference>
<dbReference type="InterPro" id="IPR051204">
    <property type="entry name" value="ABC_transp_perm/SBD"/>
</dbReference>
<dbReference type="InterPro" id="IPR007210">
    <property type="entry name" value="ABC_Gly_betaine_transp_sub-bd"/>
</dbReference>
<dbReference type="AlphaFoldDB" id="A0A3D9L8Z4"/>
<accession>A0A3D9L8Z4</accession>
<comment type="similarity">
    <text evidence="7">In the N-terminal section; belongs to the binding-protein-dependent transport system permease family.</text>
</comment>
<evidence type="ECO:0000256" key="3">
    <source>
        <dbReference type="ARBA" id="ARBA00022692"/>
    </source>
</evidence>
<dbReference type="PANTHER" id="PTHR30177:SF4">
    <property type="entry name" value="OSMOPROTECTANT IMPORT PERMEASE PROTEIN OSMW"/>
    <property type="match status" value="1"/>
</dbReference>
<keyword evidence="3 8" id="KW-0812">Transmembrane</keyword>
<evidence type="ECO:0000259" key="9">
    <source>
        <dbReference type="PROSITE" id="PS50928"/>
    </source>
</evidence>
<dbReference type="GO" id="GO:0043190">
    <property type="term" value="C:ATP-binding cassette (ABC) transporter complex"/>
    <property type="evidence" value="ECO:0007669"/>
    <property type="project" value="InterPro"/>
</dbReference>
<evidence type="ECO:0000313" key="11">
    <source>
        <dbReference type="Proteomes" id="UP000256779"/>
    </source>
</evidence>